<dbReference type="InterPro" id="IPR027395">
    <property type="entry name" value="WH_DNA-bd_dom"/>
</dbReference>
<evidence type="ECO:0000313" key="2">
    <source>
        <dbReference type="EMBL" id="QCC52499.1"/>
    </source>
</evidence>
<dbReference type="Gene3D" id="1.10.10.10">
    <property type="entry name" value="Winged helix-like DNA-binding domain superfamily/Winged helix DNA-binding domain"/>
    <property type="match status" value="1"/>
</dbReference>
<protein>
    <submittedName>
        <fullName evidence="2">Transcriptional regulator</fullName>
    </submittedName>
</protein>
<dbReference type="KEGG" id="hsn:DV733_15225"/>
<dbReference type="Proteomes" id="UP000296706">
    <property type="component" value="Chromosome"/>
</dbReference>
<sequence length="96" mass="11168">MDLDKLVHQPTRLQIFAYLYRHGETSFPTLKDDLDVTEGNLASHLRKMEDADAVAMQKQFVDRRPQTTYELTDDGRELFENHVETLESLIDNLDDS</sequence>
<organism evidence="2 3">
    <name type="scientific">Halapricum salinum</name>
    <dbReference type="NCBI Taxonomy" id="1457250"/>
    <lineage>
        <taxon>Archaea</taxon>
        <taxon>Methanobacteriati</taxon>
        <taxon>Methanobacteriota</taxon>
        <taxon>Stenosarchaea group</taxon>
        <taxon>Halobacteria</taxon>
        <taxon>Halobacteriales</taxon>
        <taxon>Haloarculaceae</taxon>
        <taxon>Halapricum</taxon>
    </lineage>
</organism>
<accession>A0A4D6HEQ9</accession>
<reference evidence="2 3" key="1">
    <citation type="journal article" date="2019" name="Nat. Commun.">
        <title>A new type of DNA phosphorothioation-based antiviral system in archaea.</title>
        <authorList>
            <person name="Xiong L."/>
            <person name="Liu S."/>
            <person name="Chen S."/>
            <person name="Xiao Y."/>
            <person name="Zhu B."/>
            <person name="Gao Y."/>
            <person name="Zhang Y."/>
            <person name="Chen B."/>
            <person name="Luo J."/>
            <person name="Deng Z."/>
            <person name="Chen X."/>
            <person name="Wang L."/>
            <person name="Chen S."/>
        </authorList>
    </citation>
    <scope>NUCLEOTIDE SEQUENCE [LARGE SCALE GENOMIC DNA]</scope>
    <source>
        <strain evidence="2 3">CBA1105</strain>
    </source>
</reference>
<dbReference type="RefSeq" id="WP_049992822.1">
    <property type="nucleotide sequence ID" value="NZ_CP031310.1"/>
</dbReference>
<dbReference type="SUPFAM" id="SSF46785">
    <property type="entry name" value="Winged helix' DNA-binding domain"/>
    <property type="match status" value="1"/>
</dbReference>
<dbReference type="CDD" id="cd00090">
    <property type="entry name" value="HTH_ARSR"/>
    <property type="match status" value="1"/>
</dbReference>
<keyword evidence="3" id="KW-1185">Reference proteome</keyword>
<dbReference type="Pfam" id="PF13601">
    <property type="entry name" value="HTH_34"/>
    <property type="match status" value="1"/>
</dbReference>
<dbReference type="InterPro" id="IPR011991">
    <property type="entry name" value="ArsR-like_HTH"/>
</dbReference>
<feature type="domain" description="Winged helix DNA-binding" evidence="1">
    <location>
        <begin position="12"/>
        <end position="90"/>
    </location>
</feature>
<dbReference type="InterPro" id="IPR036388">
    <property type="entry name" value="WH-like_DNA-bd_sf"/>
</dbReference>
<dbReference type="AlphaFoldDB" id="A0A4D6HEQ9"/>
<dbReference type="EMBL" id="CP031310">
    <property type="protein sequence ID" value="QCC52499.1"/>
    <property type="molecule type" value="Genomic_DNA"/>
</dbReference>
<evidence type="ECO:0000313" key="3">
    <source>
        <dbReference type="Proteomes" id="UP000296706"/>
    </source>
</evidence>
<name>A0A4D6HEQ9_9EURY</name>
<dbReference type="PANTHER" id="PTHR37318">
    <property type="entry name" value="BSL7504 PROTEIN"/>
    <property type="match status" value="1"/>
</dbReference>
<gene>
    <name evidence="2" type="ORF">DV733_15225</name>
</gene>
<dbReference type="STRING" id="1457250.GCA_000755225_01919"/>
<dbReference type="PANTHER" id="PTHR37318:SF1">
    <property type="entry name" value="BSL7504 PROTEIN"/>
    <property type="match status" value="1"/>
</dbReference>
<evidence type="ECO:0000259" key="1">
    <source>
        <dbReference type="Pfam" id="PF13601"/>
    </source>
</evidence>
<proteinExistence type="predicted"/>
<dbReference type="InterPro" id="IPR036390">
    <property type="entry name" value="WH_DNA-bd_sf"/>
</dbReference>
<dbReference type="OrthoDB" id="65295at2157"/>
<dbReference type="GeneID" id="39849239"/>